<proteinExistence type="predicted"/>
<evidence type="ECO:0000313" key="1">
    <source>
        <dbReference type="EMBL" id="KAF2894762.1"/>
    </source>
</evidence>
<name>A0A8K0GAI9_IGNLU</name>
<sequence length="267" mass="31115">MERTSNKKIRSYKWKDPEAGAKYQREIEKSMHKAITEGSLDWEKYKETIKEVAKKVYGTTKIKRDGAKKTEWWNGEIRKIVKEKKTKWKNYLSSKNHREYEEYKKARKPDRRRNWEIKSGKSEIDEITPEMVKYSGRTATRAVEKIFNKALKEVSSEQAVLFMIPQSVHSSTKQFSVYHSHKKVFKYVRMATTVDSGNETLFSDDSPCELAGSPTAYSGDDSEITECHLHITNRPPNIQPYSGVLEKVLYQEVTSFAWEFTSFGDVI</sequence>
<dbReference type="Proteomes" id="UP000801492">
    <property type="component" value="Unassembled WGS sequence"/>
</dbReference>
<keyword evidence="2" id="KW-1185">Reference proteome</keyword>
<gene>
    <name evidence="1" type="ORF">ILUMI_11410</name>
</gene>
<dbReference type="OrthoDB" id="6770871at2759"/>
<reference evidence="1" key="1">
    <citation type="submission" date="2019-08" db="EMBL/GenBank/DDBJ databases">
        <title>The genome of the North American firefly Photinus pyralis.</title>
        <authorList>
            <consortium name="Photinus pyralis genome working group"/>
            <person name="Fallon T.R."/>
            <person name="Sander Lower S.E."/>
            <person name="Weng J.-K."/>
        </authorList>
    </citation>
    <scope>NUCLEOTIDE SEQUENCE</scope>
    <source>
        <strain evidence="1">TRF0915ILg1</strain>
        <tissue evidence="1">Whole body</tissue>
    </source>
</reference>
<protein>
    <submittedName>
        <fullName evidence="1">Uncharacterized protein</fullName>
    </submittedName>
</protein>
<organism evidence="1 2">
    <name type="scientific">Ignelater luminosus</name>
    <name type="common">Cucubano</name>
    <name type="synonym">Pyrophorus luminosus</name>
    <dbReference type="NCBI Taxonomy" id="2038154"/>
    <lineage>
        <taxon>Eukaryota</taxon>
        <taxon>Metazoa</taxon>
        <taxon>Ecdysozoa</taxon>
        <taxon>Arthropoda</taxon>
        <taxon>Hexapoda</taxon>
        <taxon>Insecta</taxon>
        <taxon>Pterygota</taxon>
        <taxon>Neoptera</taxon>
        <taxon>Endopterygota</taxon>
        <taxon>Coleoptera</taxon>
        <taxon>Polyphaga</taxon>
        <taxon>Elateriformia</taxon>
        <taxon>Elateroidea</taxon>
        <taxon>Elateridae</taxon>
        <taxon>Agrypninae</taxon>
        <taxon>Pyrophorini</taxon>
        <taxon>Ignelater</taxon>
    </lineage>
</organism>
<evidence type="ECO:0000313" key="2">
    <source>
        <dbReference type="Proteomes" id="UP000801492"/>
    </source>
</evidence>
<dbReference type="AlphaFoldDB" id="A0A8K0GAI9"/>
<dbReference type="EMBL" id="VTPC01006672">
    <property type="protein sequence ID" value="KAF2894762.1"/>
    <property type="molecule type" value="Genomic_DNA"/>
</dbReference>
<accession>A0A8K0GAI9</accession>
<comment type="caution">
    <text evidence="1">The sequence shown here is derived from an EMBL/GenBank/DDBJ whole genome shotgun (WGS) entry which is preliminary data.</text>
</comment>